<dbReference type="GO" id="GO:0005524">
    <property type="term" value="F:ATP binding"/>
    <property type="evidence" value="ECO:0007669"/>
    <property type="project" value="UniProtKB-KW"/>
</dbReference>
<evidence type="ECO:0000256" key="6">
    <source>
        <dbReference type="PROSITE-ProRule" id="PRU01016"/>
    </source>
</evidence>
<feature type="compositionally biased region" description="Basic residues" evidence="8">
    <location>
        <begin position="251"/>
        <end position="261"/>
    </location>
</feature>
<feature type="region of interest" description="Disordered" evidence="8">
    <location>
        <begin position="1"/>
        <end position="54"/>
    </location>
</feature>
<dbReference type="Pfam" id="PF00145">
    <property type="entry name" value="DNA_methylase"/>
    <property type="match status" value="1"/>
</dbReference>
<proteinExistence type="inferred from homology"/>
<dbReference type="CDD" id="cd18793">
    <property type="entry name" value="SF2_C_SNF"/>
    <property type="match status" value="1"/>
</dbReference>
<reference evidence="11" key="1">
    <citation type="submission" date="2017-03" db="EMBL/GenBank/DDBJ databases">
        <title>Genomes of endolithic fungi from Antarctica.</title>
        <authorList>
            <person name="Coleine C."/>
            <person name="Masonjones S."/>
            <person name="Stajich J.E."/>
        </authorList>
    </citation>
    <scope>NUCLEOTIDE SEQUENCE [LARGE SCALE GENOMIC DNA]</scope>
    <source>
        <strain evidence="11">CCFEE 5527</strain>
    </source>
</reference>
<evidence type="ECO:0000256" key="8">
    <source>
        <dbReference type="SAM" id="MobiDB-lite"/>
    </source>
</evidence>
<feature type="compositionally biased region" description="Basic and acidic residues" evidence="8">
    <location>
        <begin position="100"/>
        <end position="112"/>
    </location>
</feature>
<dbReference type="PANTHER" id="PTHR45626:SF26">
    <property type="entry name" value="FAMILY HELICASE, PUTATIVE (AFU_ORTHOLOGUE AFUA_2G09120)-RELATED"/>
    <property type="match status" value="1"/>
</dbReference>
<organism evidence="10 11">
    <name type="scientific">Cryoendolithus antarcticus</name>
    <dbReference type="NCBI Taxonomy" id="1507870"/>
    <lineage>
        <taxon>Eukaryota</taxon>
        <taxon>Fungi</taxon>
        <taxon>Dikarya</taxon>
        <taxon>Ascomycota</taxon>
        <taxon>Pezizomycotina</taxon>
        <taxon>Dothideomycetes</taxon>
        <taxon>Dothideomycetidae</taxon>
        <taxon>Cladosporiales</taxon>
        <taxon>Cladosporiaceae</taxon>
        <taxon>Cryoendolithus</taxon>
    </lineage>
</organism>
<feature type="compositionally biased region" description="Low complexity" evidence="8">
    <location>
        <begin position="168"/>
        <end position="187"/>
    </location>
</feature>
<comment type="caution">
    <text evidence="10">The sequence shown here is derived from an EMBL/GenBank/DDBJ whole genome shotgun (WGS) entry which is preliminary data.</text>
</comment>
<keyword evidence="1 6" id="KW-0489">Methyltransferase</keyword>
<keyword evidence="3" id="KW-0547">Nucleotide-binding</keyword>
<feature type="compositionally biased region" description="Acidic residues" evidence="8">
    <location>
        <begin position="294"/>
        <end position="311"/>
    </location>
</feature>
<evidence type="ECO:0000256" key="7">
    <source>
        <dbReference type="SAM" id="Coils"/>
    </source>
</evidence>
<feature type="region of interest" description="Disordered" evidence="8">
    <location>
        <begin position="89"/>
        <end position="337"/>
    </location>
</feature>
<dbReference type="SUPFAM" id="SSF53335">
    <property type="entry name" value="S-adenosyl-L-methionine-dependent methyltransferases"/>
    <property type="match status" value="1"/>
</dbReference>
<keyword evidence="5" id="KW-0067">ATP-binding</keyword>
<feature type="coiled-coil region" evidence="7">
    <location>
        <begin position="1862"/>
        <end position="1889"/>
    </location>
</feature>
<gene>
    <name evidence="10" type="ORF">B0A48_14528</name>
</gene>
<dbReference type="InterPro" id="IPR000330">
    <property type="entry name" value="SNF2_N"/>
</dbReference>
<dbReference type="InterPro" id="IPR014001">
    <property type="entry name" value="Helicase_ATP-bd"/>
</dbReference>
<dbReference type="PANTHER" id="PTHR45626">
    <property type="entry name" value="TRANSCRIPTION TERMINATION FACTOR 2-RELATED"/>
    <property type="match status" value="1"/>
</dbReference>
<dbReference type="GO" id="GO:0008168">
    <property type="term" value="F:methyltransferase activity"/>
    <property type="evidence" value="ECO:0007669"/>
    <property type="project" value="UniProtKB-KW"/>
</dbReference>
<dbReference type="PROSITE" id="PS51194">
    <property type="entry name" value="HELICASE_CTER"/>
    <property type="match status" value="1"/>
</dbReference>
<dbReference type="STRING" id="1507870.A0A1V8SKV3"/>
<keyword evidence="6" id="KW-0949">S-adenosyl-L-methionine</keyword>
<dbReference type="GO" id="GO:0016787">
    <property type="term" value="F:hydrolase activity"/>
    <property type="evidence" value="ECO:0007669"/>
    <property type="project" value="UniProtKB-KW"/>
</dbReference>
<dbReference type="PROSITE" id="PS51679">
    <property type="entry name" value="SAM_MT_C5"/>
    <property type="match status" value="1"/>
</dbReference>
<dbReference type="OrthoDB" id="423221at2759"/>
<dbReference type="InterPro" id="IPR050628">
    <property type="entry name" value="SNF2_RAD54_helicase_TF"/>
</dbReference>
<keyword evidence="7" id="KW-0175">Coiled coil</keyword>
<dbReference type="GO" id="GO:0005634">
    <property type="term" value="C:nucleus"/>
    <property type="evidence" value="ECO:0007669"/>
    <property type="project" value="TreeGrafter"/>
</dbReference>
<dbReference type="GO" id="GO:0032259">
    <property type="term" value="P:methylation"/>
    <property type="evidence" value="ECO:0007669"/>
    <property type="project" value="UniProtKB-KW"/>
</dbReference>
<evidence type="ECO:0000256" key="1">
    <source>
        <dbReference type="ARBA" id="ARBA00022603"/>
    </source>
</evidence>
<dbReference type="InterPro" id="IPR049730">
    <property type="entry name" value="SNF2/RAD54-like_C"/>
</dbReference>
<evidence type="ECO:0000256" key="5">
    <source>
        <dbReference type="ARBA" id="ARBA00022840"/>
    </source>
</evidence>
<evidence type="ECO:0000313" key="11">
    <source>
        <dbReference type="Proteomes" id="UP000192596"/>
    </source>
</evidence>
<dbReference type="Proteomes" id="UP000192596">
    <property type="component" value="Unassembled WGS sequence"/>
</dbReference>
<evidence type="ECO:0000256" key="3">
    <source>
        <dbReference type="ARBA" id="ARBA00022741"/>
    </source>
</evidence>
<dbReference type="Gene3D" id="3.40.50.300">
    <property type="entry name" value="P-loop containing nucleotide triphosphate hydrolases"/>
    <property type="match status" value="2"/>
</dbReference>
<protein>
    <recommendedName>
        <fullName evidence="9">Helicase C-terminal domain-containing protein</fullName>
    </recommendedName>
</protein>
<keyword evidence="4" id="KW-0378">Hydrolase</keyword>
<evidence type="ECO:0000259" key="9">
    <source>
        <dbReference type="PROSITE" id="PS51194"/>
    </source>
</evidence>
<dbReference type="SUPFAM" id="SSF52540">
    <property type="entry name" value="P-loop containing nucleoside triphosphate hydrolases"/>
    <property type="match status" value="2"/>
</dbReference>
<feature type="compositionally biased region" description="Acidic residues" evidence="8">
    <location>
        <begin position="265"/>
        <end position="286"/>
    </location>
</feature>
<sequence>MPKRKRDLEIAQSHADVRKDADSDSGSSCIEVRPPLTQPSARTSRNTVRKGKRAKIVHAEEDELALIQEPKLPHGVVFVPYHERERANRAYERAQIAQKEAQRAQQEAERSHQASTRNPGASSALASFRSGGLRSATVSAPLAASSPLEAFTSGQFRNIRPTPRPYFSNTTRHTSLSSSTASSPTSSVGPVEGPASSRTSPDGSIDMNDASTSSAPETGRPRRRVNRPSYLYEAPQELSEDELAAEDRAVSPKKPKRKSKSKKEEDDEDYMFDAEQVEVESAEDASEMASAEGTESEGSDGEDDMMDDEAERDNKRKRTADGAPAKIKDGRTANSGTREQMISYLPYKGTVDTSLPPIHEIDEMFSDMVLKADGLGLTDALNELHQPLRVATMCSGTESPLLAMEMIADALQSKGVTLDFDHLFSAEITPFKQAYIQRNFSPALIFRDVGELIEAMKDDVPHATTAYNAVVPVPANVDILIAGTSCKDFSNLNNWQQDLDEDGGGESSKTWFGVLAYVKATRPRIVVLENVSGAPFDQMMDFYRNMGYEVAGVLVDTKNFYIPQTRQRGYVVAFDNTQGGKLIGAGDAWSTMMGHMQRVASSPVADFLLPNDELRSRPQEILDVVNKKEVDWAKCQTRHTSTRHSEGLGGGRETLKWTESGAILVPEHGSAVWFKRIVNRVRDYIEMAVLRKARKEEDIRFKSRVYDVSQNIDLTKGEGSYGICPCIHPTGAFYASDAARILTAEETLKMQGIPLNKISFTNETQAEIQDLAGNAMTSVVVGSAILCALTHGMPAIATKVKGPAPANVYTPLRQTAVDIRPVPEHAMAKAAQQDGIAFDVQAAASAAARSVRRCYCEGAQDVTVADIQQCVDCAHTSCVKCGGSPAHDYVLADELGRESPLAFEKSLRSKLPLQLGFDVTQLDRLLKTIRKSVKDRAYADAVTQALRSDFSFASVSRKRDWVVNYTAPTAELRLVLNADLAEWRLFAMPPTSLSANHHMRKMLRQPIARCVLQTSSLLAGQWQWRDLPASTYRVSIKAQGVVVPTWRARLKLPKCENPTAPSQLRINAPDELLISGTYTALPKCGTAHDSLYKRMDSPGKPLYLFQDPTRTGDAKLDAFVFAHNHERLDYGEHRISVAHLEPAWKPWAEADIFSDARVTSDALWRDTEQLLSASIRPAKVLLPVQDGDKIPQLGCQIAELIVSCEVQGISEPVGKTSSISASNTRFFADHAWVLEMMRRNLPSDQWQPLSLAVSSGCKTCSPTRPALRWSMDSDNRLVGIEDKQESTRYEREVKHQHEPLVLKTSTSNGVTTLSFGIDLASIAHKAIASLCVPSQPTSLRWRLHSIADASDFRVRPFRLQKTVFRPYTRDVGMMSIKGVPQDLMPQQKAQLAWLRQQETDDGAPFELEAVQEAQLTCWRAEVQATTTIHVRGSICADHPGFGKTLTSLALIHAHLLDGQKALMRDLEQRQLKCPKAEGLIPTQATLIIAPSALVDQWIAEAADKFGYTSGVLRIKSMAMLDKYTMDDFKAAKIIVVNRNLLENESYAARLADFVAISAPAVKYGRAYTAWHALASQYVHKHLGEFEKGGLSGLRLYNMKVEAERKQTFWGSASQQRPSKKAWIKSSTKEQRPAKLPTRLAPLFEMFWFNRMIVDEFHDCSPQGQDMLKAIQADKRHLLSGTPCLNDTYEVAQIAGLLGVPLAYGSSSSAAMTKGSRDAIKKDATDLELFEQNQRVMSHSMHAQIYQRAQMFLDTFARQNVMDGEPLPVEERLVPVKLDRDHMVMYKEIAQDLISRNMVLQDSKDSRTTGQVERFRTASKGYSHGEEVLSRRAALLLRTHMSKRTIELPKGLASLISSGQVQIDRLVMSLQEASRRAQKAQNAALEAFEAEALQKDPAKAPFSLGDGDAIDVVQQAIDAYRTKVPREQWIPELEKLGTIKKTTGTLAERLKKLDKDALGCALERDTTTVVRTISEDLVTAIRTKRFIANVVRLPKTPRCEVDDCEYQKDGCGVSALCGHLICEHHYNFNGPDSICPVDGCQASMRDHHMLWSHALGSIGASSNYGAKIEQAVKMLKEIRALRDRAVLFVQYASQLEDMAHALEAAGIDATVVHESAQAGDLIRAFAADDCEDTVIVLDASSETAAGSNIQCANHVIFLSPLLCKTQYKYDATMAQAIGRVKRHGQKKTIYVHRLLALYTIDVDILEARERLAQRTHDDKVILQQGGFTIPTPPPMTMKRAGRRPTVKTKYAKLVNEANYYSLRPHPWVAGQQGKEVLEKQDFSSHVTFSERYQD</sequence>
<feature type="domain" description="Helicase C-terminal" evidence="9">
    <location>
        <begin position="2066"/>
        <end position="2227"/>
    </location>
</feature>
<dbReference type="Pfam" id="PF00176">
    <property type="entry name" value="SNF2-rel_dom"/>
    <property type="match status" value="1"/>
</dbReference>
<comment type="similarity">
    <text evidence="6">Belongs to the class I-like SAM-binding methyltransferase superfamily. C5-methyltransferase family.</text>
</comment>
<dbReference type="Pfam" id="PF00271">
    <property type="entry name" value="Helicase_C"/>
    <property type="match status" value="1"/>
</dbReference>
<dbReference type="InParanoid" id="A0A1V8SKV3"/>
<dbReference type="SMART" id="SM00487">
    <property type="entry name" value="DEXDc"/>
    <property type="match status" value="1"/>
</dbReference>
<dbReference type="InterPro" id="IPR001650">
    <property type="entry name" value="Helicase_C-like"/>
</dbReference>
<name>A0A1V8SKV3_9PEZI</name>
<dbReference type="Gene3D" id="3.40.50.150">
    <property type="entry name" value="Vaccinia Virus protein VP39"/>
    <property type="match status" value="1"/>
</dbReference>
<dbReference type="InterPro" id="IPR029063">
    <property type="entry name" value="SAM-dependent_MTases_sf"/>
</dbReference>
<feature type="active site" evidence="6">
    <location>
        <position position="486"/>
    </location>
</feature>
<keyword evidence="2 6" id="KW-0808">Transferase</keyword>
<evidence type="ECO:0000313" key="10">
    <source>
        <dbReference type="EMBL" id="OQN99758.1"/>
    </source>
</evidence>
<dbReference type="InterPro" id="IPR027417">
    <property type="entry name" value="P-loop_NTPase"/>
</dbReference>
<feature type="compositionally biased region" description="Low complexity" evidence="8">
    <location>
        <begin position="139"/>
        <end position="148"/>
    </location>
</feature>
<dbReference type="GO" id="GO:0006281">
    <property type="term" value="P:DNA repair"/>
    <property type="evidence" value="ECO:0007669"/>
    <property type="project" value="TreeGrafter"/>
</dbReference>
<keyword evidence="11" id="KW-1185">Reference proteome</keyword>
<evidence type="ECO:0000256" key="2">
    <source>
        <dbReference type="ARBA" id="ARBA00022679"/>
    </source>
</evidence>
<evidence type="ECO:0000256" key="4">
    <source>
        <dbReference type="ARBA" id="ARBA00022801"/>
    </source>
</evidence>
<accession>A0A1V8SKV3</accession>
<dbReference type="GO" id="GO:0008094">
    <property type="term" value="F:ATP-dependent activity, acting on DNA"/>
    <property type="evidence" value="ECO:0007669"/>
    <property type="project" value="TreeGrafter"/>
</dbReference>
<feature type="compositionally biased region" description="Polar residues" evidence="8">
    <location>
        <begin position="115"/>
        <end position="125"/>
    </location>
</feature>
<dbReference type="InterPro" id="IPR001525">
    <property type="entry name" value="C5_MeTfrase"/>
</dbReference>
<dbReference type="EMBL" id="NAJO01000038">
    <property type="protein sequence ID" value="OQN99758.1"/>
    <property type="molecule type" value="Genomic_DNA"/>
</dbReference>